<evidence type="ECO:0000313" key="5">
    <source>
        <dbReference type="EMBL" id="ALU30674.1"/>
    </source>
</evidence>
<evidence type="ECO:0000256" key="1">
    <source>
        <dbReference type="ARBA" id="ARBA00022603"/>
    </source>
</evidence>
<organism evidence="5 6">
    <name type="scientific">Sulfolobus acidocaldarius</name>
    <dbReference type="NCBI Taxonomy" id="2285"/>
    <lineage>
        <taxon>Archaea</taxon>
        <taxon>Thermoproteota</taxon>
        <taxon>Thermoprotei</taxon>
        <taxon>Sulfolobales</taxon>
        <taxon>Sulfolobaceae</taxon>
        <taxon>Sulfolobus</taxon>
    </lineage>
</organism>
<gene>
    <name evidence="4" type="ORF">ATY89_08600</name>
    <name evidence="5" type="ORF">ATZ20_00010</name>
</gene>
<dbReference type="GO" id="GO:0008168">
    <property type="term" value="F:methyltransferase activity"/>
    <property type="evidence" value="ECO:0007669"/>
    <property type="project" value="UniProtKB-KW"/>
</dbReference>
<dbReference type="AlphaFoldDB" id="A0A0U2WX09"/>
<dbReference type="RefSeq" id="WP_015385709.1">
    <property type="nucleotide sequence ID" value="NZ_BHWZ01000005.1"/>
</dbReference>
<dbReference type="GO" id="GO:0032259">
    <property type="term" value="P:methylation"/>
    <property type="evidence" value="ECO:0007669"/>
    <property type="project" value="UniProtKB-KW"/>
</dbReference>
<dbReference type="GeneID" id="14552401"/>
<dbReference type="Gene3D" id="3.40.50.150">
    <property type="entry name" value="Vaccinia Virus protein VP39"/>
    <property type="match status" value="1"/>
</dbReference>
<dbReference type="EMBL" id="CP013695">
    <property type="protein sequence ID" value="ALU30674.1"/>
    <property type="molecule type" value="Genomic_DNA"/>
</dbReference>
<dbReference type="Proteomes" id="UP000065473">
    <property type="component" value="Chromosome"/>
</dbReference>
<keyword evidence="3" id="KW-0949">S-adenosyl-L-methionine</keyword>
<name>A0A0U2WX09_9CREN</name>
<protein>
    <recommendedName>
        <fullName evidence="8">Methyltransferase type 11</fullName>
    </recommendedName>
</protein>
<dbReference type="InterPro" id="IPR029063">
    <property type="entry name" value="SAM-dependent_MTases_sf"/>
</dbReference>
<evidence type="ECO:0000313" key="4">
    <source>
        <dbReference type="EMBL" id="ALU29984.1"/>
    </source>
</evidence>
<keyword evidence="2" id="KW-0808">Transferase</keyword>
<evidence type="ECO:0008006" key="8">
    <source>
        <dbReference type="Google" id="ProtNLM"/>
    </source>
</evidence>
<proteinExistence type="predicted"/>
<dbReference type="SUPFAM" id="SSF53335">
    <property type="entry name" value="S-adenosyl-L-methionine-dependent methyltransferases"/>
    <property type="match status" value="1"/>
</dbReference>
<dbReference type="Proteomes" id="UP000060043">
    <property type="component" value="Chromosome"/>
</dbReference>
<evidence type="ECO:0000313" key="7">
    <source>
        <dbReference type="Proteomes" id="UP000065473"/>
    </source>
</evidence>
<dbReference type="Pfam" id="PF01209">
    <property type="entry name" value="Ubie_methyltran"/>
    <property type="match status" value="1"/>
</dbReference>
<evidence type="ECO:0000256" key="2">
    <source>
        <dbReference type="ARBA" id="ARBA00022679"/>
    </source>
</evidence>
<dbReference type="PROSITE" id="PS01183">
    <property type="entry name" value="UBIE_1"/>
    <property type="match status" value="1"/>
</dbReference>
<dbReference type="PANTHER" id="PTHR43591:SF24">
    <property type="entry name" value="2-METHOXY-6-POLYPRENYL-1,4-BENZOQUINOL METHYLASE, MITOCHONDRIAL"/>
    <property type="match status" value="1"/>
</dbReference>
<sequence length="237" mass="27766">MLKSFKVRYYILIHVPRISNEELQRIYNDLPKFYDRANALISFFKDVEWRATLVKYISYYYPDTRRILDVACGKGELSYVINKMIKAETVMVDYAENMLLNSFVKTDRVQGSFYKLPFRDESFDCVVSSFALHSADDIGEVVKEMARVSRNCVGVIAMGKSDNVMYRKYASFYLSYIQPYLACLVGAKSRDYKYIFYIYQRIPTNNQLRNIISKILDLKIFEEKALGTVYIFLGSKH</sequence>
<dbReference type="EMBL" id="CP013694">
    <property type="protein sequence ID" value="ALU29984.1"/>
    <property type="molecule type" value="Genomic_DNA"/>
</dbReference>
<keyword evidence="1" id="KW-0489">Methyltransferase</keyword>
<dbReference type="PANTHER" id="PTHR43591">
    <property type="entry name" value="METHYLTRANSFERASE"/>
    <property type="match status" value="1"/>
</dbReference>
<reference evidence="6 7" key="1">
    <citation type="submission" date="2015-12" db="EMBL/GenBank/DDBJ databases">
        <title>A stable core within a dynamic pangenome in Sulfolobus acidocaldarius.</title>
        <authorList>
            <person name="Anderson R."/>
            <person name="Kouris A."/>
            <person name="Seward C."/>
            <person name="Campbell K."/>
            <person name="Whitaker R."/>
        </authorList>
    </citation>
    <scope>NUCLEOTIDE SEQUENCE [LARGE SCALE GENOMIC DNA]</scope>
    <source>
        <strain evidence="4 7">GG12-C01-09</strain>
        <strain evidence="5 6">NG05B_CO5_07</strain>
    </source>
</reference>
<evidence type="ECO:0000313" key="6">
    <source>
        <dbReference type="Proteomes" id="UP000060043"/>
    </source>
</evidence>
<dbReference type="InterPro" id="IPR023576">
    <property type="entry name" value="UbiE/COQ5_MeTrFase_CS"/>
</dbReference>
<dbReference type="NCBIfam" id="NF004452">
    <property type="entry name" value="PRK05785.1"/>
    <property type="match status" value="1"/>
</dbReference>
<accession>A0A0U2WX09</accession>
<dbReference type="CDD" id="cd02440">
    <property type="entry name" value="AdoMet_MTases"/>
    <property type="match status" value="1"/>
</dbReference>
<evidence type="ECO:0000256" key="3">
    <source>
        <dbReference type="ARBA" id="ARBA00022691"/>
    </source>
</evidence>